<dbReference type="PROSITE" id="PS51186">
    <property type="entry name" value="GNAT"/>
    <property type="match status" value="1"/>
</dbReference>
<dbReference type="Pfam" id="PF00583">
    <property type="entry name" value="Acetyltransf_1"/>
    <property type="match status" value="1"/>
</dbReference>
<dbReference type="SUPFAM" id="SSF55729">
    <property type="entry name" value="Acyl-CoA N-acyltransferases (Nat)"/>
    <property type="match status" value="1"/>
</dbReference>
<protein>
    <submittedName>
        <fullName evidence="2">GNAT family N-acetyltransferase</fullName>
    </submittedName>
</protein>
<name>A0ABT8CQJ6_9FLAO</name>
<dbReference type="InterPro" id="IPR000182">
    <property type="entry name" value="GNAT_dom"/>
</dbReference>
<dbReference type="RefSeq" id="WP_290362163.1">
    <property type="nucleotide sequence ID" value="NZ_JAUFQU010000001.1"/>
</dbReference>
<reference evidence="3" key="1">
    <citation type="journal article" date="2019" name="Int. J. Syst. Evol. Microbiol.">
        <title>The Global Catalogue of Microorganisms (GCM) 10K type strain sequencing project: providing services to taxonomists for standard genome sequencing and annotation.</title>
        <authorList>
            <consortium name="The Broad Institute Genomics Platform"/>
            <consortium name="The Broad Institute Genome Sequencing Center for Infectious Disease"/>
            <person name="Wu L."/>
            <person name="Ma J."/>
        </authorList>
    </citation>
    <scope>NUCLEOTIDE SEQUENCE [LARGE SCALE GENOMIC DNA]</scope>
    <source>
        <strain evidence="3">CECT 7184</strain>
    </source>
</reference>
<evidence type="ECO:0000313" key="2">
    <source>
        <dbReference type="EMBL" id="MDN3706026.1"/>
    </source>
</evidence>
<accession>A0ABT8CQJ6</accession>
<sequence length="148" mass="17298">MVQFIPLQKEHIEKAVALMTDFYAIDHYPIDPVVSAKNFDYFIDHPELGNAFLITYEQQIVGYIILAKMFSFEFGGTIAFFDELYIDGSMRGKGLGKKAVAFVQEYAKKEDLKVLYLEVEPHNMSAQELYKKMNFQMHHRHLMIHKNQ</sequence>
<dbReference type="EMBL" id="JAUFQU010000001">
    <property type="protein sequence ID" value="MDN3706026.1"/>
    <property type="molecule type" value="Genomic_DNA"/>
</dbReference>
<dbReference type="InterPro" id="IPR016181">
    <property type="entry name" value="Acyl_CoA_acyltransferase"/>
</dbReference>
<evidence type="ECO:0000259" key="1">
    <source>
        <dbReference type="PROSITE" id="PS51186"/>
    </source>
</evidence>
<proteinExistence type="predicted"/>
<keyword evidence="3" id="KW-1185">Reference proteome</keyword>
<evidence type="ECO:0000313" key="3">
    <source>
        <dbReference type="Proteomes" id="UP001242368"/>
    </source>
</evidence>
<comment type="caution">
    <text evidence="2">The sequence shown here is derived from an EMBL/GenBank/DDBJ whole genome shotgun (WGS) entry which is preliminary data.</text>
</comment>
<dbReference type="Gene3D" id="3.40.630.30">
    <property type="match status" value="1"/>
</dbReference>
<dbReference type="CDD" id="cd04301">
    <property type="entry name" value="NAT_SF"/>
    <property type="match status" value="1"/>
</dbReference>
<gene>
    <name evidence="2" type="ORF">QW060_02645</name>
</gene>
<feature type="domain" description="N-acetyltransferase" evidence="1">
    <location>
        <begin position="2"/>
        <end position="148"/>
    </location>
</feature>
<organism evidence="2 3">
    <name type="scientific">Paenimyroides ceti</name>
    <dbReference type="NCBI Taxonomy" id="395087"/>
    <lineage>
        <taxon>Bacteria</taxon>
        <taxon>Pseudomonadati</taxon>
        <taxon>Bacteroidota</taxon>
        <taxon>Flavobacteriia</taxon>
        <taxon>Flavobacteriales</taxon>
        <taxon>Flavobacteriaceae</taxon>
        <taxon>Paenimyroides</taxon>
    </lineage>
</organism>
<dbReference type="Proteomes" id="UP001242368">
    <property type="component" value="Unassembled WGS sequence"/>
</dbReference>